<accession>A0ABY5IZR6</accession>
<dbReference type="RefSeq" id="WP_256552858.1">
    <property type="nucleotide sequence ID" value="NZ_CP101751.1"/>
</dbReference>
<organism evidence="1 2">
    <name type="scientific">Flavobacterium cerinum</name>
    <dbReference type="NCBI Taxonomy" id="2502784"/>
    <lineage>
        <taxon>Bacteria</taxon>
        <taxon>Pseudomonadati</taxon>
        <taxon>Bacteroidota</taxon>
        <taxon>Flavobacteriia</taxon>
        <taxon>Flavobacteriales</taxon>
        <taxon>Flavobacteriaceae</taxon>
        <taxon>Flavobacterium</taxon>
    </lineage>
</organism>
<protein>
    <submittedName>
        <fullName evidence="1">Nucleotidyltransferase domain-containing protein</fullName>
    </submittedName>
</protein>
<keyword evidence="2" id="KW-1185">Reference proteome</keyword>
<dbReference type="PANTHER" id="PTHR34817:SF2">
    <property type="entry name" value="NUCLEOTIDYLTRANSFERASE"/>
    <property type="match status" value="1"/>
</dbReference>
<reference evidence="1" key="1">
    <citation type="submission" date="2022-07" db="EMBL/GenBank/DDBJ databases">
        <title>Isolation, identification, and degradation of a PFOSA degrading strain from sewage treatment plant.</title>
        <authorList>
            <person name="Zhang L."/>
            <person name="Huo Y."/>
        </authorList>
    </citation>
    <scope>NUCLEOTIDE SEQUENCE</scope>
    <source>
        <strain evidence="1">C1</strain>
    </source>
</reference>
<gene>
    <name evidence="1" type="ORF">NOX80_08500</name>
</gene>
<dbReference type="InterPro" id="IPR018775">
    <property type="entry name" value="RlaP"/>
</dbReference>
<sequence length="266" mass="30988">MKTIIVDKLKEIEKANNIKIVFACESGSRAWGFPSTDSDFDVRFVYVRNVADYLSVRDVKDHLNFPITDELDVYGWDLKKILVLMLKSNTTIFEWLQSPEIYYEDKAFREALWQLSQHFFSRRSNTFHYLGIAKSALAALEENNEIKIKKLFYVLRPLLAAKWCLEKEKIAPMTMTGLLELLPGNDQVKTAITELIQYKETTKEGDRIVVSRELREFINTTFERIAETGKSLGKDTFEAEMLDTFFQKTIQHYDDKRNKGERTVAV</sequence>
<evidence type="ECO:0000313" key="1">
    <source>
        <dbReference type="EMBL" id="UUC47223.1"/>
    </source>
</evidence>
<dbReference type="Pfam" id="PF10127">
    <property type="entry name" value="RlaP"/>
    <property type="match status" value="1"/>
</dbReference>
<evidence type="ECO:0000313" key="2">
    <source>
        <dbReference type="Proteomes" id="UP001059844"/>
    </source>
</evidence>
<proteinExistence type="predicted"/>
<dbReference type="PANTHER" id="PTHR34817">
    <property type="entry name" value="NUCLEOTIDYLTRANSFERASE"/>
    <property type="match status" value="1"/>
</dbReference>
<dbReference type="EMBL" id="CP101751">
    <property type="protein sequence ID" value="UUC47223.1"/>
    <property type="molecule type" value="Genomic_DNA"/>
</dbReference>
<dbReference type="Proteomes" id="UP001059844">
    <property type="component" value="Chromosome"/>
</dbReference>
<name>A0ABY5IZR6_9FLAO</name>